<dbReference type="Gene3D" id="3.10.180.10">
    <property type="entry name" value="2,3-Dihydroxybiphenyl 1,2-Dioxygenase, domain 1"/>
    <property type="match status" value="1"/>
</dbReference>
<accession>A0A8J3VKB6</accession>
<comment type="caution">
    <text evidence="2">The sequence shown here is derived from an EMBL/GenBank/DDBJ whole genome shotgun (WGS) entry which is preliminary data.</text>
</comment>
<keyword evidence="3" id="KW-1185">Reference proteome</keyword>
<dbReference type="InterPro" id="IPR028973">
    <property type="entry name" value="PhnB-like"/>
</dbReference>
<dbReference type="PANTHER" id="PTHR33990">
    <property type="entry name" value="PROTEIN YJDN-RELATED"/>
    <property type="match status" value="1"/>
</dbReference>
<organism evidence="2 3">
    <name type="scientific">Rhizocola hellebori</name>
    <dbReference type="NCBI Taxonomy" id="1392758"/>
    <lineage>
        <taxon>Bacteria</taxon>
        <taxon>Bacillati</taxon>
        <taxon>Actinomycetota</taxon>
        <taxon>Actinomycetes</taxon>
        <taxon>Micromonosporales</taxon>
        <taxon>Micromonosporaceae</taxon>
        <taxon>Rhizocola</taxon>
    </lineage>
</organism>
<dbReference type="AlphaFoldDB" id="A0A8J3VKB6"/>
<dbReference type="CDD" id="cd06588">
    <property type="entry name" value="PhnB_like"/>
    <property type="match status" value="1"/>
</dbReference>
<dbReference type="InterPro" id="IPR009725">
    <property type="entry name" value="3_dmu_93_MTrfase"/>
</dbReference>
<evidence type="ECO:0000259" key="1">
    <source>
        <dbReference type="Pfam" id="PF06983"/>
    </source>
</evidence>
<evidence type="ECO:0000313" key="2">
    <source>
        <dbReference type="EMBL" id="GIH08863.1"/>
    </source>
</evidence>
<dbReference type="InterPro" id="IPR029068">
    <property type="entry name" value="Glyas_Bleomycin-R_OHBP_Dase"/>
</dbReference>
<dbReference type="PIRSF" id="PIRSF021700">
    <property type="entry name" value="3_dmu_93_MTrfase"/>
    <property type="match status" value="1"/>
</dbReference>
<dbReference type="Pfam" id="PF06983">
    <property type="entry name" value="3-dmu-9_3-mt"/>
    <property type="match status" value="1"/>
</dbReference>
<name>A0A8J3VKB6_9ACTN</name>
<reference evidence="2" key="1">
    <citation type="submission" date="2021-01" db="EMBL/GenBank/DDBJ databases">
        <title>Whole genome shotgun sequence of Rhizocola hellebori NBRC 109834.</title>
        <authorList>
            <person name="Komaki H."/>
            <person name="Tamura T."/>
        </authorList>
    </citation>
    <scope>NUCLEOTIDE SEQUENCE</scope>
    <source>
        <strain evidence="2">NBRC 109834</strain>
    </source>
</reference>
<gene>
    <name evidence="2" type="ORF">Rhe02_69300</name>
</gene>
<sequence>MQKIRPYLWFDNQAEEAANHYVSIFKNSKITDVQRYGEAGPGTPGSAMMVSFELDGQEFLALNGGPLHKFNHAISLFVNCESQAEVDDLWDRLGEGGEPDACGWLKDRYGLSWQVVPKQLGELMSNPDPEKANRVMQAMLGMTKIDIKGLEDAAK</sequence>
<evidence type="ECO:0000313" key="3">
    <source>
        <dbReference type="Proteomes" id="UP000612899"/>
    </source>
</evidence>
<feature type="domain" description="PhnB-like" evidence="1">
    <location>
        <begin position="2"/>
        <end position="116"/>
    </location>
</feature>
<protein>
    <submittedName>
        <fullName evidence="2">VOC family protein</fullName>
    </submittedName>
</protein>
<dbReference type="RefSeq" id="WP_203912605.1">
    <property type="nucleotide sequence ID" value="NZ_BONY01000056.1"/>
</dbReference>
<dbReference type="EMBL" id="BONY01000056">
    <property type="protein sequence ID" value="GIH08863.1"/>
    <property type="molecule type" value="Genomic_DNA"/>
</dbReference>
<dbReference type="Proteomes" id="UP000612899">
    <property type="component" value="Unassembled WGS sequence"/>
</dbReference>
<proteinExistence type="predicted"/>
<dbReference type="PANTHER" id="PTHR33990:SF2">
    <property type="entry name" value="PHNB-LIKE DOMAIN-CONTAINING PROTEIN"/>
    <property type="match status" value="1"/>
</dbReference>
<dbReference type="SUPFAM" id="SSF54593">
    <property type="entry name" value="Glyoxalase/Bleomycin resistance protein/Dihydroxybiphenyl dioxygenase"/>
    <property type="match status" value="1"/>
</dbReference>